<dbReference type="AlphaFoldDB" id="A0A848JCQ7"/>
<keyword evidence="1" id="KW-0732">Signal</keyword>
<dbReference type="SUPFAM" id="SSF49452">
    <property type="entry name" value="Starch-binding domain-like"/>
    <property type="match status" value="1"/>
</dbReference>
<dbReference type="PANTHER" id="PTHR48098">
    <property type="entry name" value="ENTEROCHELIN ESTERASE-RELATED"/>
    <property type="match status" value="1"/>
</dbReference>
<accession>A0A848JCQ7</accession>
<dbReference type="Pfam" id="PF00686">
    <property type="entry name" value="CBM_20"/>
    <property type="match status" value="1"/>
</dbReference>
<dbReference type="Gene3D" id="3.40.50.1820">
    <property type="entry name" value="alpha/beta hydrolase"/>
    <property type="match status" value="1"/>
</dbReference>
<dbReference type="InterPro" id="IPR002044">
    <property type="entry name" value="CBM20"/>
</dbReference>
<dbReference type="PANTHER" id="PTHR48098:SF6">
    <property type="entry name" value="FERRI-BACILLIBACTIN ESTERASE BESA"/>
    <property type="match status" value="1"/>
</dbReference>
<dbReference type="Pfam" id="PF00756">
    <property type="entry name" value="Esterase"/>
    <property type="match status" value="1"/>
</dbReference>
<dbReference type="InterPro" id="IPR029058">
    <property type="entry name" value="AB_hydrolase_fold"/>
</dbReference>
<organism evidence="3 4">
    <name type="scientific">Marinigracilibium pacificum</name>
    <dbReference type="NCBI Taxonomy" id="2729599"/>
    <lineage>
        <taxon>Bacteria</taxon>
        <taxon>Pseudomonadati</taxon>
        <taxon>Bacteroidota</taxon>
        <taxon>Cytophagia</taxon>
        <taxon>Cytophagales</taxon>
        <taxon>Flammeovirgaceae</taxon>
        <taxon>Marinigracilibium</taxon>
    </lineage>
</organism>
<dbReference type="InterPro" id="IPR000801">
    <property type="entry name" value="Esterase-like"/>
</dbReference>
<dbReference type="GO" id="GO:2001070">
    <property type="term" value="F:starch binding"/>
    <property type="evidence" value="ECO:0007669"/>
    <property type="project" value="InterPro"/>
</dbReference>
<dbReference type="SMART" id="SM01065">
    <property type="entry name" value="CBM_2"/>
    <property type="match status" value="1"/>
</dbReference>
<dbReference type="Proteomes" id="UP000559010">
    <property type="component" value="Unassembled WGS sequence"/>
</dbReference>
<dbReference type="InterPro" id="IPR013784">
    <property type="entry name" value="Carb-bd-like_fold"/>
</dbReference>
<feature type="chain" id="PRO_5032327852" description="CBM20 domain-containing protein" evidence="1">
    <location>
        <begin position="21"/>
        <end position="567"/>
    </location>
</feature>
<keyword evidence="4" id="KW-1185">Reference proteome</keyword>
<feature type="signal peptide" evidence="1">
    <location>
        <begin position="1"/>
        <end position="20"/>
    </location>
</feature>
<dbReference type="InterPro" id="IPR013783">
    <property type="entry name" value="Ig-like_fold"/>
</dbReference>
<evidence type="ECO:0000313" key="4">
    <source>
        <dbReference type="Proteomes" id="UP000559010"/>
    </source>
</evidence>
<name>A0A848JCQ7_9BACT</name>
<evidence type="ECO:0000313" key="3">
    <source>
        <dbReference type="EMBL" id="NMM50782.1"/>
    </source>
</evidence>
<comment type="caution">
    <text evidence="3">The sequence shown here is derived from an EMBL/GenBank/DDBJ whole genome shotgun (WGS) entry which is preliminary data.</text>
</comment>
<dbReference type="Gene3D" id="2.60.40.10">
    <property type="entry name" value="Immunoglobulins"/>
    <property type="match status" value="1"/>
</dbReference>
<feature type="domain" description="CBM20" evidence="2">
    <location>
        <begin position="21"/>
        <end position="112"/>
    </location>
</feature>
<sequence length="567" mass="65234">MNQNIFLFTIIMLLSGSIFAQEKATIKVIVPNKTDEVYITGNQESLGNWNPAAVKMNKTSDFEREITTDISYPAEFKFTKGKWENEGIIKSLDNNPNQKIINNNSTKVFFIKGWVNDTNAESLGIDYGIKRFQSKYLGAERLVKIVLPANYDPAKKYPVFYTTDAGGNIFTVAKDNISYLSLDEYKLIPESILVGIVHGMTNGQSNRNKDLDVFYKESGKKFKDFIFKELVPFIDSNYSTSGFNVMIGHSNGAEYNHFLLLEDDNPFRGFISLSTNFFSNDVRMDIGDVMKNYQGKPMHYFVGNATSDSPDRIEAGNDYEKIYQANMNPGFHFKKQTYEANHNTLVPLAMTDGIQFIFKDYRNVKSYKDLASYRANYLNDMKINYGLEEKYTLEDVGPVLMDILLAKKNEELEEFIKFVEDYKLWQNSNMKEPGGFDEANKGNFYFIIENYKKSAESYKKAFAEIQIKTEPIVYYRNLDKTVAAFKKIEDYDGLMKLLLDSKFYLNSNKDLIPEGVDSDLLFINYHIAKLASEQDINPNEGKKALAYCKDNYTENRNFTAEELKKLY</sequence>
<reference evidence="3 4" key="1">
    <citation type="submission" date="2020-04" db="EMBL/GenBank/DDBJ databases">
        <title>Flammeovirgaceae bacterium KN852 isolated from deep sea.</title>
        <authorList>
            <person name="Zhang D.-C."/>
        </authorList>
    </citation>
    <scope>NUCLEOTIDE SEQUENCE [LARGE SCALE GENOMIC DNA]</scope>
    <source>
        <strain evidence="3 4">KN852</strain>
    </source>
</reference>
<protein>
    <recommendedName>
        <fullName evidence="2">CBM20 domain-containing protein</fullName>
    </recommendedName>
</protein>
<evidence type="ECO:0000256" key="1">
    <source>
        <dbReference type="SAM" id="SignalP"/>
    </source>
</evidence>
<dbReference type="SUPFAM" id="SSF53474">
    <property type="entry name" value="alpha/beta-Hydrolases"/>
    <property type="match status" value="1"/>
</dbReference>
<evidence type="ECO:0000259" key="2">
    <source>
        <dbReference type="SMART" id="SM01065"/>
    </source>
</evidence>
<gene>
    <name evidence="3" type="ORF">HH304_20400</name>
</gene>
<dbReference type="InterPro" id="IPR050583">
    <property type="entry name" value="Mycobacterial_A85_antigen"/>
</dbReference>
<dbReference type="EMBL" id="JABBNU010000016">
    <property type="protein sequence ID" value="NMM50782.1"/>
    <property type="molecule type" value="Genomic_DNA"/>
</dbReference>
<proteinExistence type="predicted"/>
<dbReference type="RefSeq" id="WP_169685148.1">
    <property type="nucleotide sequence ID" value="NZ_JABBNU010000016.1"/>
</dbReference>